<accession>G5JNR0</accession>
<comment type="caution">
    <text evidence="1">The sequence shown here is derived from an EMBL/GenBank/DDBJ whole genome shotgun (WGS) entry which is preliminary data.</text>
</comment>
<evidence type="ECO:0000313" key="2">
    <source>
        <dbReference type="Proteomes" id="UP000004322"/>
    </source>
</evidence>
<dbReference type="EMBL" id="AEUV02000002">
    <property type="protein sequence ID" value="EHI75170.1"/>
    <property type="molecule type" value="Genomic_DNA"/>
</dbReference>
<proteinExistence type="predicted"/>
<name>G5JNR0_STRCG</name>
<protein>
    <submittedName>
        <fullName evidence="1">Uncharacterized protein</fullName>
    </submittedName>
</protein>
<reference evidence="1" key="1">
    <citation type="submission" date="2011-07" db="EMBL/GenBank/DDBJ databases">
        <authorList>
            <person name="Stanhope M.J."/>
            <person name="Durkin A.S."/>
            <person name="Hostetler J."/>
            <person name="Kim M."/>
            <person name="Radune D."/>
            <person name="Singh I."/>
            <person name="Town C.D."/>
        </authorList>
    </citation>
    <scope>NUCLEOTIDE SEQUENCE [LARGE SCALE GENOMIC DNA]</scope>
    <source>
        <strain evidence="1">HS-6</strain>
    </source>
</reference>
<organism evidence="1 2">
    <name type="scientific">Streptococcus criceti HS-6</name>
    <dbReference type="NCBI Taxonomy" id="873449"/>
    <lineage>
        <taxon>Bacteria</taxon>
        <taxon>Bacillati</taxon>
        <taxon>Bacillota</taxon>
        <taxon>Bacilli</taxon>
        <taxon>Lactobacillales</taxon>
        <taxon>Streptococcaceae</taxon>
        <taxon>Streptococcus</taxon>
    </lineage>
</organism>
<gene>
    <name evidence="1" type="ORF">STRCR_0222</name>
</gene>
<dbReference type="Proteomes" id="UP000004322">
    <property type="component" value="Unassembled WGS sequence"/>
</dbReference>
<sequence>MLGGIILHPEYLSETKKMISIGFLLQKWSMWFNSKQHEEPYQFLTSQ</sequence>
<evidence type="ECO:0000313" key="1">
    <source>
        <dbReference type="EMBL" id="EHI75170.1"/>
    </source>
</evidence>
<keyword evidence="2" id="KW-1185">Reference proteome</keyword>
<dbReference type="AlphaFoldDB" id="G5JNR0"/>